<gene>
    <name evidence="3" type="ORF">ACFL27_24745</name>
</gene>
<dbReference type="Proteomes" id="UP001594351">
    <property type="component" value="Unassembled WGS sequence"/>
</dbReference>
<evidence type="ECO:0000256" key="1">
    <source>
        <dbReference type="SAM" id="MobiDB-lite"/>
    </source>
</evidence>
<dbReference type="CDD" id="cd01673">
    <property type="entry name" value="dNK"/>
    <property type="match status" value="1"/>
</dbReference>
<dbReference type="EMBL" id="JBHPBY010000496">
    <property type="protein sequence ID" value="MFC1853418.1"/>
    <property type="molecule type" value="Genomic_DNA"/>
</dbReference>
<dbReference type="InterPro" id="IPR031314">
    <property type="entry name" value="DNK_dom"/>
</dbReference>
<dbReference type="InterPro" id="IPR050566">
    <property type="entry name" value="Deoxyribonucleoside_kinase"/>
</dbReference>
<keyword evidence="3" id="KW-0808">Transferase</keyword>
<comment type="caution">
    <text evidence="3">The sequence shown here is derived from an EMBL/GenBank/DDBJ whole genome shotgun (WGS) entry which is preliminary data.</text>
</comment>
<keyword evidence="3" id="KW-0418">Kinase</keyword>
<dbReference type="Pfam" id="PF01712">
    <property type="entry name" value="dNK"/>
    <property type="match status" value="1"/>
</dbReference>
<reference evidence="3 4" key="1">
    <citation type="submission" date="2024-09" db="EMBL/GenBank/DDBJ databases">
        <title>Laminarin stimulates single cell rates of sulfate reduction while oxygen inhibits transcriptomic activity in coastal marine sediment.</title>
        <authorList>
            <person name="Lindsay M."/>
            <person name="Orcutt B."/>
            <person name="Emerson D."/>
            <person name="Stepanauskas R."/>
            <person name="D'Angelo T."/>
        </authorList>
    </citation>
    <scope>NUCLEOTIDE SEQUENCE [LARGE SCALE GENOMIC DNA]</scope>
    <source>
        <strain evidence="3">SAG AM-311-K15</strain>
    </source>
</reference>
<dbReference type="Gene3D" id="3.40.50.300">
    <property type="entry name" value="P-loop containing nucleotide triphosphate hydrolases"/>
    <property type="match status" value="1"/>
</dbReference>
<dbReference type="PANTHER" id="PTHR10513">
    <property type="entry name" value="DEOXYNUCLEOSIDE KINASE"/>
    <property type="match status" value="1"/>
</dbReference>
<keyword evidence="4" id="KW-1185">Reference proteome</keyword>
<proteinExistence type="predicted"/>
<dbReference type="GO" id="GO:0016301">
    <property type="term" value="F:kinase activity"/>
    <property type="evidence" value="ECO:0007669"/>
    <property type="project" value="UniProtKB-KW"/>
</dbReference>
<evidence type="ECO:0000313" key="3">
    <source>
        <dbReference type="EMBL" id="MFC1853418.1"/>
    </source>
</evidence>
<accession>A0ABV6Z4P4</accession>
<organism evidence="3 4">
    <name type="scientific">candidate division CSSED10-310 bacterium</name>
    <dbReference type="NCBI Taxonomy" id="2855610"/>
    <lineage>
        <taxon>Bacteria</taxon>
        <taxon>Bacteria division CSSED10-310</taxon>
    </lineage>
</organism>
<sequence length="269" mass="30887">MNQEGNLPKQGLFITVDANIGAGKTNACHAITSAAMSSGWQARVLEEPTNHPKFAHFLSRYYDDLRTGNNTGGGFCMQMFMLCQRYEQHRLAVELAWGEQGIAVVQDRPIYGDTAFATTAMERGFMTKEEYELYVDVFRNMSRDVMPPDIFVFLDVPPEECHRRMATRGREQEEGVPLDYLQHLDKNYKLLIREMRRRGVRVMVVDWKDFGPPVELWKSILRMVVSAESWYEQLTFSFAKQPRMPIMTQEPEQGAQAEAKTEDEGESAP</sequence>
<evidence type="ECO:0000313" key="4">
    <source>
        <dbReference type="Proteomes" id="UP001594351"/>
    </source>
</evidence>
<dbReference type="InterPro" id="IPR027417">
    <property type="entry name" value="P-loop_NTPase"/>
</dbReference>
<name>A0ABV6Z4P4_UNCC1</name>
<evidence type="ECO:0000259" key="2">
    <source>
        <dbReference type="Pfam" id="PF01712"/>
    </source>
</evidence>
<protein>
    <submittedName>
        <fullName evidence="3">Deoxynucleoside kinase</fullName>
    </submittedName>
</protein>
<dbReference type="PANTHER" id="PTHR10513:SF15">
    <property type="entry name" value="NADH DEHYDROGENASE [UBIQUINONE] 1 ALPHA SUBCOMPLEX SUBUNIT 10, MITOCHONDRIAL"/>
    <property type="match status" value="1"/>
</dbReference>
<dbReference type="SUPFAM" id="SSF52540">
    <property type="entry name" value="P-loop containing nucleoside triphosphate hydrolases"/>
    <property type="match status" value="1"/>
</dbReference>
<feature type="domain" description="Deoxynucleoside kinase" evidence="2">
    <location>
        <begin position="14"/>
        <end position="206"/>
    </location>
</feature>
<feature type="region of interest" description="Disordered" evidence="1">
    <location>
        <begin position="246"/>
        <end position="269"/>
    </location>
</feature>